<organism evidence="6 7">
    <name type="scientific">Lactobacillus psittaci DSM 15354</name>
    <dbReference type="NCBI Taxonomy" id="1122152"/>
    <lineage>
        <taxon>Bacteria</taxon>
        <taxon>Bacillati</taxon>
        <taxon>Bacillota</taxon>
        <taxon>Bacilli</taxon>
        <taxon>Lactobacillales</taxon>
        <taxon>Lactobacillaceae</taxon>
        <taxon>Lactobacillus</taxon>
    </lineage>
</organism>
<dbReference type="GO" id="GO:0140098">
    <property type="term" value="F:catalytic activity, acting on RNA"/>
    <property type="evidence" value="ECO:0007669"/>
    <property type="project" value="UniProtKB-ARBA"/>
</dbReference>
<dbReference type="PANTHER" id="PTHR21600">
    <property type="entry name" value="MITOCHONDRIAL RNA PSEUDOURIDINE SYNTHASE"/>
    <property type="match status" value="1"/>
</dbReference>
<evidence type="ECO:0000256" key="4">
    <source>
        <dbReference type="ARBA" id="ARBA00033164"/>
    </source>
</evidence>
<gene>
    <name evidence="6" type="ORF">FC23_GL000022</name>
</gene>
<evidence type="ECO:0000313" key="7">
    <source>
        <dbReference type="Proteomes" id="UP000051931"/>
    </source>
</evidence>
<dbReference type="SUPFAM" id="SSF55120">
    <property type="entry name" value="Pseudouridine synthase"/>
    <property type="match status" value="1"/>
</dbReference>
<evidence type="ECO:0000259" key="5">
    <source>
        <dbReference type="Pfam" id="PF00849"/>
    </source>
</evidence>
<dbReference type="InterPro" id="IPR006145">
    <property type="entry name" value="PsdUridine_synth_RsuA/RluA"/>
</dbReference>
<dbReference type="OrthoDB" id="9773999at2"/>
<feature type="domain" description="Pseudouridine synthase RsuA/RluA-like" evidence="5">
    <location>
        <begin position="91"/>
        <end position="238"/>
    </location>
</feature>
<dbReference type="eggNOG" id="COG0564">
    <property type="taxonomic scope" value="Bacteria"/>
</dbReference>
<dbReference type="GO" id="GO:0000455">
    <property type="term" value="P:enzyme-directed rRNA pseudouridine synthesis"/>
    <property type="evidence" value="ECO:0007669"/>
    <property type="project" value="TreeGrafter"/>
</dbReference>
<dbReference type="EMBL" id="AZFB01000001">
    <property type="protein sequence ID" value="KRL63775.1"/>
    <property type="molecule type" value="Genomic_DNA"/>
</dbReference>
<dbReference type="RefSeq" id="WP_027824849.1">
    <property type="nucleotide sequence ID" value="NZ_AUEI01000004.1"/>
</dbReference>
<dbReference type="GO" id="GO:0009982">
    <property type="term" value="F:pseudouridine synthase activity"/>
    <property type="evidence" value="ECO:0007669"/>
    <property type="project" value="InterPro"/>
</dbReference>
<accession>A0A0R1S421</accession>
<reference evidence="6 7" key="1">
    <citation type="journal article" date="2015" name="Genome Announc.">
        <title>Expanding the biotechnology potential of lactobacilli through comparative genomics of 213 strains and associated genera.</title>
        <authorList>
            <person name="Sun Z."/>
            <person name="Harris H.M."/>
            <person name="McCann A."/>
            <person name="Guo C."/>
            <person name="Argimon S."/>
            <person name="Zhang W."/>
            <person name="Yang X."/>
            <person name="Jeffery I.B."/>
            <person name="Cooney J.C."/>
            <person name="Kagawa T.F."/>
            <person name="Liu W."/>
            <person name="Song Y."/>
            <person name="Salvetti E."/>
            <person name="Wrobel A."/>
            <person name="Rasinkangas P."/>
            <person name="Parkhill J."/>
            <person name="Rea M.C."/>
            <person name="O'Sullivan O."/>
            <person name="Ritari J."/>
            <person name="Douillard F.P."/>
            <person name="Paul Ross R."/>
            <person name="Yang R."/>
            <person name="Briner A.E."/>
            <person name="Felis G.E."/>
            <person name="de Vos W.M."/>
            <person name="Barrangou R."/>
            <person name="Klaenhammer T.R."/>
            <person name="Caufield P.W."/>
            <person name="Cui Y."/>
            <person name="Zhang H."/>
            <person name="O'Toole P.W."/>
        </authorList>
    </citation>
    <scope>NUCLEOTIDE SEQUENCE [LARGE SCALE GENOMIC DNA]</scope>
    <source>
        <strain evidence="6 7">DSM 15354</strain>
    </source>
</reference>
<protein>
    <recommendedName>
        <fullName evidence="3">RNA pseudouridylate synthase</fullName>
    </recommendedName>
    <alternativeName>
        <fullName evidence="4">RNA-uridine isomerase</fullName>
    </alternativeName>
</protein>
<dbReference type="PANTHER" id="PTHR21600:SF87">
    <property type="entry name" value="RNA PSEUDOURIDYLATE SYNTHASE DOMAIN-CONTAINING PROTEIN 1"/>
    <property type="match status" value="1"/>
</dbReference>
<dbReference type="GO" id="GO:0003723">
    <property type="term" value="F:RNA binding"/>
    <property type="evidence" value="ECO:0007669"/>
    <property type="project" value="InterPro"/>
</dbReference>
<keyword evidence="6" id="KW-0687">Ribonucleoprotein</keyword>
<sequence>MTNYHYKFSATYPDIEALTVSDFLKKLLIPRKWRHFLRTEKNILINDAYRNFNQKIFPGDKYTIILDKIENQQHPLSPSHNLPQIVYEDQNLIIVNKPAGQKTHPNLFENDTAMNDVTHYLNYTPFIIHRLDMLTNGLLLFAKNPAVVPILNRQLNTKIMSRSYYAKVKLASIPNQGIIDKPIAQDPNDQRKRMIDKDGLRAITHYQVVERNITTKTMTLKLDLETGRTHQIRVHLASIKLPIIGDPLYNPNFNGEPLELTAYQMSLIKPFTFEKLKITLPNKKDYPHG</sequence>
<dbReference type="GO" id="GO:0005840">
    <property type="term" value="C:ribosome"/>
    <property type="evidence" value="ECO:0007669"/>
    <property type="project" value="UniProtKB-KW"/>
</dbReference>
<comment type="similarity">
    <text evidence="2">Belongs to the pseudouridine synthase RluA family.</text>
</comment>
<keyword evidence="7" id="KW-1185">Reference proteome</keyword>
<dbReference type="PATRIC" id="fig|1122152.4.peg.22"/>
<evidence type="ECO:0000256" key="1">
    <source>
        <dbReference type="ARBA" id="ARBA00000073"/>
    </source>
</evidence>
<comment type="caution">
    <text evidence="6">The sequence shown here is derived from an EMBL/GenBank/DDBJ whole genome shotgun (WGS) entry which is preliminary data.</text>
</comment>
<dbReference type="STRING" id="1122152.GCA_000425905_00664"/>
<dbReference type="Gene3D" id="3.30.2350.10">
    <property type="entry name" value="Pseudouridine synthase"/>
    <property type="match status" value="1"/>
</dbReference>
<dbReference type="CDD" id="cd02869">
    <property type="entry name" value="PseudoU_synth_RluA_like"/>
    <property type="match status" value="1"/>
</dbReference>
<name>A0A0R1S421_9LACO</name>
<dbReference type="InterPro" id="IPR050188">
    <property type="entry name" value="RluA_PseudoU_synthase"/>
</dbReference>
<dbReference type="AlphaFoldDB" id="A0A0R1S421"/>
<dbReference type="InterPro" id="IPR020103">
    <property type="entry name" value="PsdUridine_synth_cat_dom_sf"/>
</dbReference>
<proteinExistence type="inferred from homology"/>
<evidence type="ECO:0000313" key="6">
    <source>
        <dbReference type="EMBL" id="KRL63775.1"/>
    </source>
</evidence>
<evidence type="ECO:0000256" key="2">
    <source>
        <dbReference type="ARBA" id="ARBA00010876"/>
    </source>
</evidence>
<keyword evidence="6" id="KW-0689">Ribosomal protein</keyword>
<dbReference type="Proteomes" id="UP000051931">
    <property type="component" value="Unassembled WGS sequence"/>
</dbReference>
<comment type="catalytic activity">
    <reaction evidence="1">
        <text>a uridine in RNA = a pseudouridine in RNA</text>
        <dbReference type="Rhea" id="RHEA:48348"/>
        <dbReference type="Rhea" id="RHEA-COMP:12068"/>
        <dbReference type="Rhea" id="RHEA-COMP:12069"/>
        <dbReference type="ChEBI" id="CHEBI:65314"/>
        <dbReference type="ChEBI" id="CHEBI:65315"/>
    </reaction>
</comment>
<dbReference type="Pfam" id="PF00849">
    <property type="entry name" value="PseudoU_synth_2"/>
    <property type="match status" value="1"/>
</dbReference>
<evidence type="ECO:0000256" key="3">
    <source>
        <dbReference type="ARBA" id="ARBA00031870"/>
    </source>
</evidence>